<gene>
    <name evidence="2" type="ORF">SAMN04488558_11016</name>
</gene>
<dbReference type="Proteomes" id="UP000198833">
    <property type="component" value="Unassembled WGS sequence"/>
</dbReference>
<dbReference type="PANTHER" id="PTHR40086">
    <property type="entry name" value="PHOSPHOTRANSFERASE YTMP-RELATED"/>
    <property type="match status" value="1"/>
</dbReference>
<dbReference type="SUPFAM" id="SSF56112">
    <property type="entry name" value="Protein kinase-like (PK-like)"/>
    <property type="match status" value="1"/>
</dbReference>
<accession>A0A1H9FU60</accession>
<protein>
    <submittedName>
        <fullName evidence="2">Thiamine kinase</fullName>
    </submittedName>
</protein>
<proteinExistence type="predicted"/>
<dbReference type="GO" id="GO:0016301">
    <property type="term" value="F:kinase activity"/>
    <property type="evidence" value="ECO:0007669"/>
    <property type="project" value="UniProtKB-KW"/>
</dbReference>
<dbReference type="OrthoDB" id="3171511at2"/>
<dbReference type="EMBL" id="FOEN01000010">
    <property type="protein sequence ID" value="SEQ41018.1"/>
    <property type="molecule type" value="Genomic_DNA"/>
</dbReference>
<dbReference type="InterPro" id="IPR011009">
    <property type="entry name" value="Kinase-like_dom_sf"/>
</dbReference>
<dbReference type="AlphaFoldDB" id="A0A1H9FU60"/>
<keyword evidence="2" id="KW-0808">Transferase</keyword>
<evidence type="ECO:0000313" key="3">
    <source>
        <dbReference type="Proteomes" id="UP000198833"/>
    </source>
</evidence>
<reference evidence="2 3" key="1">
    <citation type="submission" date="2016-10" db="EMBL/GenBank/DDBJ databases">
        <authorList>
            <person name="de Groot N.N."/>
        </authorList>
    </citation>
    <scope>NUCLEOTIDE SEQUENCE [LARGE SCALE GENOMIC DNA]</scope>
    <source>
        <strain evidence="2 3">DSM 15695</strain>
    </source>
</reference>
<organism evidence="2 3">
    <name type="scientific">Ignavigranum ruoffiae</name>
    <dbReference type="NCBI Taxonomy" id="89093"/>
    <lineage>
        <taxon>Bacteria</taxon>
        <taxon>Bacillati</taxon>
        <taxon>Bacillota</taxon>
        <taxon>Bacilli</taxon>
        <taxon>Lactobacillales</taxon>
        <taxon>Aerococcaceae</taxon>
        <taxon>Ignavigranum</taxon>
    </lineage>
</organism>
<dbReference type="RefSeq" id="WP_092572482.1">
    <property type="nucleotide sequence ID" value="NZ_CALUDV010000021.1"/>
</dbReference>
<dbReference type="STRING" id="89093.SAMN04488558_11016"/>
<sequence>MYVPEDGWQLHPIAGGSGETYMGIKENEKVFLKRNSSPFITTLSAEGITPKLMWTQKTYSGDTLVAQEWKNGHVLSREDMSQDSVKNIIMTIHHSEHLLQMLKRVGGQTFRPVDFIQAYFDGLPEHLQTHLFFNEVIHYLEDAVHDYFYDVDLCVCHGDLHHNNFLFDEESKNLYVVDWENVRIADPLSDLTYLLLQYFPPREWTTWLADYQFDMDQAFYQRVKWYSLINCLYLIKQFYKEGRYHKVNETVLRLKSIYQSH</sequence>
<evidence type="ECO:0000259" key="1">
    <source>
        <dbReference type="Pfam" id="PF01636"/>
    </source>
</evidence>
<dbReference type="Pfam" id="PF01636">
    <property type="entry name" value="APH"/>
    <property type="match status" value="1"/>
</dbReference>
<dbReference type="InterPro" id="IPR002575">
    <property type="entry name" value="Aminoglycoside_PTrfase"/>
</dbReference>
<dbReference type="Gene3D" id="3.90.1200.10">
    <property type="match status" value="1"/>
</dbReference>
<feature type="domain" description="Aminoglycoside phosphotransferase" evidence="1">
    <location>
        <begin position="49"/>
        <end position="213"/>
    </location>
</feature>
<keyword evidence="3" id="KW-1185">Reference proteome</keyword>
<name>A0A1H9FU60_9LACT</name>
<dbReference type="PANTHER" id="PTHR40086:SF1">
    <property type="entry name" value="CELL CYCLE REGULATOR CCRZ"/>
    <property type="match status" value="1"/>
</dbReference>
<keyword evidence="2" id="KW-0418">Kinase</keyword>
<evidence type="ECO:0000313" key="2">
    <source>
        <dbReference type="EMBL" id="SEQ41018.1"/>
    </source>
</evidence>
<dbReference type="InterPro" id="IPR052077">
    <property type="entry name" value="CcrZ_PhaseVar_Mediator"/>
</dbReference>